<sequence>MGYRNTTGDAPSSPASRWLRRVDQHQKEQAETATMYVDDYAMDMEYEANNRSAAVSPKTVMTPRQRHRHGVDCEMLASGAGMQQRQPNDINEAIEMAPPRALRKLLRMMVHSQQSSMDLATAYLMPAPVLTHSGMAPLSGKSSRKRKMYETCQHCRMDFEPGNNREERCSYHPGDKVMIPYGFAYAQNGDGMFQWTCCNQIGTAVGCVWGRHLSAASGRSQRPWEP</sequence>
<feature type="region of interest" description="Disordered" evidence="1">
    <location>
        <begin position="1"/>
        <end position="25"/>
    </location>
</feature>
<reference evidence="2 4" key="1">
    <citation type="submission" date="2015-10" db="EMBL/GenBank/DDBJ databases">
        <title>The cercosporin biosynthetic gene cluster was horizontally transferred to several fungal lineages and shown to be expanded in Cercospora beticola based on microsynteny with recipient genomes.</title>
        <authorList>
            <person name="De Jonge R."/>
            <person name="Ebert M.K."/>
            <person name="Suttle J.C."/>
            <person name="Jurick Ii W.M."/>
            <person name="Secor G.A."/>
            <person name="Thomma B.P."/>
            <person name="Van De Peer Y."/>
            <person name="Bolton M.D."/>
        </authorList>
    </citation>
    <scope>NUCLEOTIDE SEQUENCE [LARGE SCALE GENOMIC DNA]</scope>
    <source>
        <strain evidence="2 4">09-40</strain>
    </source>
</reference>
<organism evidence="2 4">
    <name type="scientific">Cercospora beticola</name>
    <name type="common">Sugarbeet leaf spot fungus</name>
    <dbReference type="NCBI Taxonomy" id="122368"/>
    <lineage>
        <taxon>Eukaryota</taxon>
        <taxon>Fungi</taxon>
        <taxon>Dikarya</taxon>
        <taxon>Ascomycota</taxon>
        <taxon>Pezizomycotina</taxon>
        <taxon>Dothideomycetes</taxon>
        <taxon>Dothideomycetidae</taxon>
        <taxon>Mycosphaerellales</taxon>
        <taxon>Mycosphaerellaceae</taxon>
        <taxon>Cercospora</taxon>
    </lineage>
</organism>
<dbReference type="Proteomes" id="UP001302367">
    <property type="component" value="Chromosome 9"/>
</dbReference>
<dbReference type="OrthoDB" id="5422613at2759"/>
<dbReference type="Proteomes" id="UP000230605">
    <property type="component" value="Chromosome 9"/>
</dbReference>
<evidence type="ECO:0000313" key="3">
    <source>
        <dbReference type="EMBL" id="WPB08437.1"/>
    </source>
</evidence>
<reference evidence="3 5" key="2">
    <citation type="submission" date="2023-09" db="EMBL/GenBank/DDBJ databases">
        <title>Complete-Gapless Cercospora beticola genome.</title>
        <authorList>
            <person name="Wyatt N.A."/>
            <person name="Spanner R.E."/>
            <person name="Bolton M.D."/>
        </authorList>
    </citation>
    <scope>NUCLEOTIDE SEQUENCE [LARGE SCALE GENOMIC DNA]</scope>
    <source>
        <strain evidence="3">Cb09-40</strain>
    </source>
</reference>
<dbReference type="EMBL" id="CP134192">
    <property type="protein sequence ID" value="WPB08437.1"/>
    <property type="molecule type" value="Genomic_DNA"/>
</dbReference>
<evidence type="ECO:0000256" key="1">
    <source>
        <dbReference type="SAM" id="MobiDB-lite"/>
    </source>
</evidence>
<dbReference type="PANTHER" id="PTHR38167">
    <property type="entry name" value="C2H2-TYPE DOMAIN-CONTAINING PROTEIN"/>
    <property type="match status" value="1"/>
</dbReference>
<name>A0A2G5HD98_CERBT</name>
<keyword evidence="5" id="KW-1185">Reference proteome</keyword>
<protein>
    <recommendedName>
        <fullName evidence="6">C2H2-type domain-containing protein</fullName>
    </recommendedName>
</protein>
<gene>
    <name evidence="2" type="ORF">CB0940_11566</name>
    <name evidence="3" type="ORF">RHO25_013103</name>
</gene>
<dbReference type="EMBL" id="LKMD01000107">
    <property type="protein sequence ID" value="PIA90511.1"/>
    <property type="molecule type" value="Genomic_DNA"/>
</dbReference>
<evidence type="ECO:0000313" key="5">
    <source>
        <dbReference type="Proteomes" id="UP001302367"/>
    </source>
</evidence>
<proteinExistence type="predicted"/>
<dbReference type="AlphaFoldDB" id="A0A2G5HD98"/>
<dbReference type="PANTHER" id="PTHR38167:SF1">
    <property type="entry name" value="C2H2-TYPE DOMAIN-CONTAINING PROTEIN"/>
    <property type="match status" value="1"/>
</dbReference>
<evidence type="ECO:0000313" key="2">
    <source>
        <dbReference type="EMBL" id="PIA90511.1"/>
    </source>
</evidence>
<feature type="compositionally biased region" description="Polar residues" evidence="1">
    <location>
        <begin position="1"/>
        <end position="15"/>
    </location>
</feature>
<evidence type="ECO:0008006" key="6">
    <source>
        <dbReference type="Google" id="ProtNLM"/>
    </source>
</evidence>
<evidence type="ECO:0000313" key="4">
    <source>
        <dbReference type="Proteomes" id="UP000230605"/>
    </source>
</evidence>
<dbReference type="Gene3D" id="4.10.1130.20">
    <property type="match status" value="1"/>
</dbReference>
<accession>A0A2G5HD98</accession>